<keyword evidence="2" id="KW-1185">Reference proteome</keyword>
<protein>
    <submittedName>
        <fullName evidence="1">Uncharacterized protein</fullName>
    </submittedName>
</protein>
<proteinExistence type="predicted"/>
<evidence type="ECO:0000313" key="1">
    <source>
        <dbReference type="EMBL" id="KAK8564841.1"/>
    </source>
</evidence>
<evidence type="ECO:0000313" key="2">
    <source>
        <dbReference type="Proteomes" id="UP001472677"/>
    </source>
</evidence>
<accession>A0ABR2EW67</accession>
<comment type="caution">
    <text evidence="1">The sequence shown here is derived from an EMBL/GenBank/DDBJ whole genome shotgun (WGS) entry which is preliminary data.</text>
</comment>
<dbReference type="Proteomes" id="UP001472677">
    <property type="component" value="Unassembled WGS sequence"/>
</dbReference>
<sequence length="66" mass="7462">MKPGPRTRLEKVVRRPEVSNAWNFDFDDDDDETMYSDINSSRHGLGFDDINSYQVASTQGDGSSSF</sequence>
<name>A0ABR2EW67_9ROSI</name>
<organism evidence="1 2">
    <name type="scientific">Hibiscus sabdariffa</name>
    <name type="common">roselle</name>
    <dbReference type="NCBI Taxonomy" id="183260"/>
    <lineage>
        <taxon>Eukaryota</taxon>
        <taxon>Viridiplantae</taxon>
        <taxon>Streptophyta</taxon>
        <taxon>Embryophyta</taxon>
        <taxon>Tracheophyta</taxon>
        <taxon>Spermatophyta</taxon>
        <taxon>Magnoliopsida</taxon>
        <taxon>eudicotyledons</taxon>
        <taxon>Gunneridae</taxon>
        <taxon>Pentapetalae</taxon>
        <taxon>rosids</taxon>
        <taxon>malvids</taxon>
        <taxon>Malvales</taxon>
        <taxon>Malvaceae</taxon>
        <taxon>Malvoideae</taxon>
        <taxon>Hibiscus</taxon>
    </lineage>
</organism>
<reference evidence="1 2" key="1">
    <citation type="journal article" date="2024" name="G3 (Bethesda)">
        <title>Genome assembly of Hibiscus sabdariffa L. provides insights into metabolisms of medicinal natural products.</title>
        <authorList>
            <person name="Kim T."/>
        </authorList>
    </citation>
    <scope>NUCLEOTIDE SEQUENCE [LARGE SCALE GENOMIC DNA]</scope>
    <source>
        <strain evidence="1">TK-2024</strain>
        <tissue evidence="1">Old leaves</tissue>
    </source>
</reference>
<gene>
    <name evidence="1" type="ORF">V6N12_058423</name>
</gene>
<dbReference type="EMBL" id="JBBPBM010000010">
    <property type="protein sequence ID" value="KAK8564841.1"/>
    <property type="molecule type" value="Genomic_DNA"/>
</dbReference>